<dbReference type="Pfam" id="PF13778">
    <property type="entry name" value="DUF4174"/>
    <property type="match status" value="1"/>
</dbReference>
<evidence type="ECO:0000259" key="2">
    <source>
        <dbReference type="Pfam" id="PF13778"/>
    </source>
</evidence>
<dbReference type="OrthoDB" id="7362103at2"/>
<dbReference type="eggNOG" id="ENOG5033B8F">
    <property type="taxonomic scope" value="Bacteria"/>
</dbReference>
<reference evidence="3" key="2">
    <citation type="journal article" date="2013" name="PLoS ONE">
        <title>A Gene Expression Study of the Activities of Aromatic Ring-Cleavage Dioxygenases in Mycobacterium gilvum PYR-GCK to Changes in Salinity and pH during Pyrene Degradation.</title>
        <authorList>
            <person name="Badejo A.C."/>
            <person name="Badejo A.O."/>
            <person name="Shin K.H."/>
            <person name="Chai Y.G."/>
        </authorList>
    </citation>
    <scope>NUCLEOTIDE SEQUENCE [LARGE SCALE GENOMIC DNA]</scope>
    <source>
        <strain evidence="3">PYR-GCK</strain>
    </source>
</reference>
<dbReference type="EMBL" id="CP000656">
    <property type="protein sequence ID" value="ABP43418.1"/>
    <property type="molecule type" value="Genomic_DNA"/>
</dbReference>
<dbReference type="STRING" id="350054.Mflv_0934"/>
<sequence>MTTIRAVRRLALMLVVLIVGAGVGSATASATGLDDHLWAHRPLLMFAPGETDPRLVETLRRIESSRCDFVNRDMVAGVVVREGDSTLDGHVLSAEESQQLAQRYAVNDTAFAVVLIGKDGGEKLRADEIPDLQTFYDLIDGMPMRSREVRADPGPC</sequence>
<dbReference type="InterPro" id="IPR025232">
    <property type="entry name" value="DUF4174"/>
</dbReference>
<evidence type="ECO:0000313" key="3">
    <source>
        <dbReference type="EMBL" id="ABP43418.1"/>
    </source>
</evidence>
<feature type="domain" description="DUF4174" evidence="2">
    <location>
        <begin position="33"/>
        <end position="148"/>
    </location>
</feature>
<dbReference type="AlphaFoldDB" id="A4T4H9"/>
<evidence type="ECO:0000256" key="1">
    <source>
        <dbReference type="ARBA" id="ARBA00022729"/>
    </source>
</evidence>
<accession>A4T4H9</accession>
<gene>
    <name evidence="3" type="ordered locus">Mflv_0934</name>
</gene>
<reference evidence="3" key="1">
    <citation type="submission" date="2007-04" db="EMBL/GenBank/DDBJ databases">
        <authorList>
            <consortium name="US DOE Joint Genome Institute"/>
            <person name="Copeland A."/>
            <person name="Lucas S."/>
            <person name="Lapidus A."/>
            <person name="Barry K."/>
            <person name="Detter J.C."/>
            <person name="Glavina del Rio T."/>
            <person name="Hammon N."/>
            <person name="Israni S."/>
            <person name="Dalin E."/>
            <person name="Tice H."/>
            <person name="Pitluck S."/>
            <person name="Chain P."/>
            <person name="Malfatti S."/>
            <person name="Shin M."/>
            <person name="Vergez L."/>
            <person name="Schmutz J."/>
            <person name="Larimer F."/>
            <person name="Land M."/>
            <person name="Hauser L."/>
            <person name="Kyrpides N."/>
            <person name="Mikhailova N."/>
            <person name="Miller C."/>
            <person name="Richardson P."/>
        </authorList>
    </citation>
    <scope>NUCLEOTIDE SEQUENCE</scope>
    <source>
        <strain evidence="3">PYR-GCK</strain>
    </source>
</reference>
<organism evidence="3">
    <name type="scientific">Mycolicibacterium gilvum (strain PYR-GCK)</name>
    <name type="common">Mycobacterium gilvum (strain PYR-GCK)</name>
    <dbReference type="NCBI Taxonomy" id="350054"/>
    <lineage>
        <taxon>Bacteria</taxon>
        <taxon>Bacillati</taxon>
        <taxon>Actinomycetota</taxon>
        <taxon>Actinomycetes</taxon>
        <taxon>Mycobacteriales</taxon>
        <taxon>Mycobacteriaceae</taxon>
        <taxon>Mycolicibacterium</taxon>
    </lineage>
</organism>
<protein>
    <recommendedName>
        <fullName evidence="2">DUF4174 domain-containing protein</fullName>
    </recommendedName>
</protein>
<name>A4T4H9_MYCGI</name>
<dbReference type="KEGG" id="mgi:Mflv_0934"/>
<proteinExistence type="predicted"/>
<keyword evidence="1" id="KW-0732">Signal</keyword>
<dbReference type="HOGENOM" id="CLU_100965_2_0_11"/>